<feature type="transmembrane region" description="Helical" evidence="1">
    <location>
        <begin position="101"/>
        <end position="122"/>
    </location>
</feature>
<reference evidence="2 3" key="1">
    <citation type="submission" date="2023-11" db="EMBL/GenBank/DDBJ databases">
        <title>Novel species in genus Nocardioides.</title>
        <authorList>
            <person name="Zhou H."/>
        </authorList>
    </citation>
    <scope>NUCLEOTIDE SEQUENCE [LARGE SCALE GENOMIC DNA]</scope>
    <source>
        <strain evidence="2 3">S-58</strain>
    </source>
</reference>
<feature type="transmembrane region" description="Helical" evidence="1">
    <location>
        <begin position="40"/>
        <end position="63"/>
    </location>
</feature>
<feature type="transmembrane region" description="Helical" evidence="1">
    <location>
        <begin position="12"/>
        <end position="34"/>
    </location>
</feature>
<proteinExistence type="predicted"/>
<evidence type="ECO:0000313" key="3">
    <source>
        <dbReference type="Proteomes" id="UP001291999"/>
    </source>
</evidence>
<name>A0ABU5K807_9ACTN</name>
<dbReference type="Proteomes" id="UP001291999">
    <property type="component" value="Unassembled WGS sequence"/>
</dbReference>
<feature type="transmembrane region" description="Helical" evidence="1">
    <location>
        <begin position="75"/>
        <end position="95"/>
    </location>
</feature>
<comment type="caution">
    <text evidence="2">The sequence shown here is derived from an EMBL/GenBank/DDBJ whole genome shotgun (WGS) entry which is preliminary data.</text>
</comment>
<evidence type="ECO:0008006" key="4">
    <source>
        <dbReference type="Google" id="ProtNLM"/>
    </source>
</evidence>
<gene>
    <name evidence="2" type="ORF">SFC79_02290</name>
</gene>
<keyword evidence="1" id="KW-0812">Transmembrane</keyword>
<keyword evidence="1" id="KW-0472">Membrane</keyword>
<evidence type="ECO:0000256" key="1">
    <source>
        <dbReference type="SAM" id="Phobius"/>
    </source>
</evidence>
<dbReference type="RefSeq" id="WP_322423064.1">
    <property type="nucleotide sequence ID" value="NZ_JAXQPW010000001.1"/>
</dbReference>
<evidence type="ECO:0000313" key="2">
    <source>
        <dbReference type="EMBL" id="MDZ5660580.1"/>
    </source>
</evidence>
<protein>
    <recommendedName>
        <fullName evidence="4">Integral membrane protein</fullName>
    </recommendedName>
</protein>
<accession>A0ABU5K807</accession>
<keyword evidence="1" id="KW-1133">Transmembrane helix</keyword>
<keyword evidence="3" id="KW-1185">Reference proteome</keyword>
<organism evidence="2 3">
    <name type="scientific">Nocardioides renjunii</name>
    <dbReference type="NCBI Taxonomy" id="3095075"/>
    <lineage>
        <taxon>Bacteria</taxon>
        <taxon>Bacillati</taxon>
        <taxon>Actinomycetota</taxon>
        <taxon>Actinomycetes</taxon>
        <taxon>Propionibacteriales</taxon>
        <taxon>Nocardioidaceae</taxon>
        <taxon>Nocardioides</taxon>
    </lineage>
</organism>
<sequence length="129" mass="12883">MVQLTARRRLGTVSAVLAGGTGVLAVALGVGLVLEADSAFGRAWASAFIVFGVVSLIGAVVGTRPPEPGSPTGRAVGLATFVLLGTWAAVTAVVGAVEESWLWGVLLGAAAAYLFGAAVRVARSGPQPR</sequence>
<dbReference type="EMBL" id="JAXQPW010000001">
    <property type="protein sequence ID" value="MDZ5660580.1"/>
    <property type="molecule type" value="Genomic_DNA"/>
</dbReference>